<proteinExistence type="inferred from homology"/>
<dbReference type="PIRSF" id="PIRSF005639">
    <property type="entry name" value="Glut_amidoT_SNO"/>
    <property type="match status" value="1"/>
</dbReference>
<evidence type="ECO:0000256" key="2">
    <source>
        <dbReference type="ARBA" id="ARBA00012918"/>
    </source>
</evidence>
<dbReference type="InterPro" id="IPR002161">
    <property type="entry name" value="PdxT/SNO"/>
</dbReference>
<dbReference type="GO" id="GO:0008614">
    <property type="term" value="P:pyridoxine metabolic process"/>
    <property type="evidence" value="ECO:0007669"/>
    <property type="project" value="TreeGrafter"/>
</dbReference>
<dbReference type="FunFam" id="3.40.50.880:FF:000010">
    <property type="entry name" value="uncharacterized protein LOC100176842 isoform X2"/>
    <property type="match status" value="1"/>
</dbReference>
<dbReference type="HAMAP" id="MF_01615">
    <property type="entry name" value="PdxT"/>
    <property type="match status" value="1"/>
</dbReference>
<comment type="similarity">
    <text evidence="1">Belongs to the glutaminase PdxT/SNO family.</text>
</comment>
<dbReference type="PROSITE" id="PS51130">
    <property type="entry name" value="PDXT_SNO_2"/>
    <property type="match status" value="1"/>
</dbReference>
<evidence type="ECO:0000256" key="7">
    <source>
        <dbReference type="ARBA" id="ARBA00049534"/>
    </source>
</evidence>
<dbReference type="InterPro" id="IPR021196">
    <property type="entry name" value="PdxT/SNO_CS"/>
</dbReference>
<keyword evidence="4" id="KW-0663">Pyridoxal phosphate</keyword>
<dbReference type="EC" id="3.5.1.2" evidence="2"/>
<evidence type="ECO:0000256" key="1">
    <source>
        <dbReference type="ARBA" id="ARBA00008345"/>
    </source>
</evidence>
<name>A0A6J7HW39_9ZZZZ</name>
<dbReference type="NCBIfam" id="TIGR03800">
    <property type="entry name" value="PLP_synth_Pdx2"/>
    <property type="match status" value="1"/>
</dbReference>
<dbReference type="Gene3D" id="3.40.50.880">
    <property type="match status" value="1"/>
</dbReference>
<reference evidence="8" key="1">
    <citation type="submission" date="2020-05" db="EMBL/GenBank/DDBJ databases">
        <authorList>
            <person name="Chiriac C."/>
            <person name="Salcher M."/>
            <person name="Ghai R."/>
            <person name="Kavagutti S V."/>
        </authorList>
    </citation>
    <scope>NUCLEOTIDE SEQUENCE</scope>
</reference>
<dbReference type="PANTHER" id="PTHR31559:SF0">
    <property type="entry name" value="PYRIDOXAL 5'-PHOSPHATE SYNTHASE SUBUNIT SNO1-RELATED"/>
    <property type="match status" value="1"/>
</dbReference>
<dbReference type="PROSITE" id="PS01236">
    <property type="entry name" value="PDXT_SNO_1"/>
    <property type="match status" value="1"/>
</dbReference>
<dbReference type="CDD" id="cd01749">
    <property type="entry name" value="GATase1_PB"/>
    <property type="match status" value="1"/>
</dbReference>
<comment type="catalytic activity">
    <reaction evidence="7">
        <text>L-glutamine + H2O = L-glutamate + NH4(+)</text>
        <dbReference type="Rhea" id="RHEA:15889"/>
        <dbReference type="ChEBI" id="CHEBI:15377"/>
        <dbReference type="ChEBI" id="CHEBI:28938"/>
        <dbReference type="ChEBI" id="CHEBI:29985"/>
        <dbReference type="ChEBI" id="CHEBI:58359"/>
        <dbReference type="EC" id="3.5.1.2"/>
    </reaction>
</comment>
<dbReference type="Pfam" id="PF01174">
    <property type="entry name" value="SNO"/>
    <property type="match status" value="1"/>
</dbReference>
<dbReference type="InterPro" id="IPR029062">
    <property type="entry name" value="Class_I_gatase-like"/>
</dbReference>
<dbReference type="GO" id="GO:0042823">
    <property type="term" value="P:pyridoxal phosphate biosynthetic process"/>
    <property type="evidence" value="ECO:0007669"/>
    <property type="project" value="InterPro"/>
</dbReference>
<protein>
    <recommendedName>
        <fullName evidence="2">glutaminase</fullName>
        <ecNumber evidence="2">3.5.1.2</ecNumber>
    </recommendedName>
</protein>
<evidence type="ECO:0000256" key="3">
    <source>
        <dbReference type="ARBA" id="ARBA00022801"/>
    </source>
</evidence>
<dbReference type="AlphaFoldDB" id="A0A6J7HW39"/>
<dbReference type="GO" id="GO:0005829">
    <property type="term" value="C:cytosol"/>
    <property type="evidence" value="ECO:0007669"/>
    <property type="project" value="TreeGrafter"/>
</dbReference>
<evidence type="ECO:0000256" key="5">
    <source>
        <dbReference type="ARBA" id="ARBA00022962"/>
    </source>
</evidence>
<dbReference type="PROSITE" id="PS51273">
    <property type="entry name" value="GATASE_TYPE_1"/>
    <property type="match status" value="1"/>
</dbReference>
<evidence type="ECO:0000256" key="6">
    <source>
        <dbReference type="ARBA" id="ARBA00023239"/>
    </source>
</evidence>
<dbReference type="PANTHER" id="PTHR31559">
    <property type="entry name" value="PYRIDOXAL 5'-PHOSPHATE SYNTHASE SUBUNIT SNO"/>
    <property type="match status" value="1"/>
</dbReference>
<dbReference type="GO" id="GO:0004359">
    <property type="term" value="F:glutaminase activity"/>
    <property type="evidence" value="ECO:0007669"/>
    <property type="project" value="UniProtKB-EC"/>
</dbReference>
<dbReference type="EMBL" id="CAFBMX010000003">
    <property type="protein sequence ID" value="CAB4923266.1"/>
    <property type="molecule type" value="Genomic_DNA"/>
</dbReference>
<evidence type="ECO:0000256" key="4">
    <source>
        <dbReference type="ARBA" id="ARBA00022898"/>
    </source>
</evidence>
<organism evidence="8">
    <name type="scientific">freshwater metagenome</name>
    <dbReference type="NCBI Taxonomy" id="449393"/>
    <lineage>
        <taxon>unclassified sequences</taxon>
        <taxon>metagenomes</taxon>
        <taxon>ecological metagenomes</taxon>
    </lineage>
</organism>
<keyword evidence="6" id="KW-0456">Lyase</keyword>
<accession>A0A6J7HW39</accession>
<evidence type="ECO:0000313" key="8">
    <source>
        <dbReference type="EMBL" id="CAB4923266.1"/>
    </source>
</evidence>
<dbReference type="GO" id="GO:1903600">
    <property type="term" value="C:glutaminase complex"/>
    <property type="evidence" value="ECO:0007669"/>
    <property type="project" value="TreeGrafter"/>
</dbReference>
<keyword evidence="3" id="KW-0378">Hydrolase</keyword>
<dbReference type="SUPFAM" id="SSF52317">
    <property type="entry name" value="Class I glutamine amidotransferase-like"/>
    <property type="match status" value="1"/>
</dbReference>
<dbReference type="GO" id="GO:0016829">
    <property type="term" value="F:lyase activity"/>
    <property type="evidence" value="ECO:0007669"/>
    <property type="project" value="UniProtKB-KW"/>
</dbReference>
<gene>
    <name evidence="8" type="ORF">UFOPK3674_00678</name>
</gene>
<sequence>MEVAGAERVAASALIGVLALQGDFAAHRQVLETLGAAVREVRTPDDLDGLDGLVLPGGESTTMTLGIEREGLAEPLRAVHVAGTPILGTCAGLIMADREHLGLMDMVARRNAFGRQVHSFEADLELGLDGGPVRAAFIRAPWIAEHGPGVEILAAVDGHAIAAREGRVTVLSFHPEITGEHRLHARFLREVLDVQAARR</sequence>
<keyword evidence="5" id="KW-0315">Glutamine amidotransferase</keyword>